<feature type="region of interest" description="Disordered" evidence="1">
    <location>
        <begin position="96"/>
        <end position="144"/>
    </location>
</feature>
<evidence type="ECO:0000313" key="2">
    <source>
        <dbReference type="EMBL" id="ARC37871.1"/>
    </source>
</evidence>
<reference evidence="2" key="1">
    <citation type="submission" date="2017-12" db="EMBL/GenBank/DDBJ databases">
        <title>FDA dAtabase for Regulatory Grade micrObial Sequences (FDA-ARGOS): Supporting development and validation of Infectious Disease Dx tests.</title>
        <authorList>
            <person name="Campos J."/>
            <person name="Goldberg B."/>
            <person name="Tallon L."/>
            <person name="Sadzewicz L."/>
            <person name="Sengamalay N."/>
            <person name="Ott S."/>
            <person name="Godinez A."/>
            <person name="Nagaraj S."/>
            <person name="Vyas G."/>
            <person name="Aluvathingal J."/>
            <person name="Nadendla S."/>
            <person name="Geyer C."/>
            <person name="Nandy P."/>
            <person name="Hobson J."/>
            <person name="Sichtig H."/>
        </authorList>
    </citation>
    <scope>NUCLEOTIDE SEQUENCE</scope>
    <source>
        <strain evidence="2">FDAARGOS_252</strain>
    </source>
</reference>
<protein>
    <submittedName>
        <fullName evidence="2">DUF1376 domain-containing protein</fullName>
    </submittedName>
</protein>
<dbReference type="KEGG" id="pye:A6J80_17300"/>
<gene>
    <name evidence="2" type="ORF">A6J80_17300</name>
</gene>
<dbReference type="AlphaFoldDB" id="A0A1V0GVM5"/>
<dbReference type="Pfam" id="PF07120">
    <property type="entry name" value="DUF1376"/>
    <property type="match status" value="1"/>
</dbReference>
<sequence length="249" mass="27393">MSSFYKMNPADWDFGTADLSLEEEAAYLRIINAIHKHDQPVPDNDRVLAGMFRCSTRKARALVSALVAAGKLQIEGGTITNEKAISDVVRRGFVSSSRAESGAKGGRTKAERAGKSPESKEQQVAIATPRIEENREELPEANASGRYAPIEGAEEDFAKQLFDRAVAYLGRHGTAAGQARSLVGKWRKDHSDTEIFQAFSDASKSGVIDPVPWLAARLKPKADIQPAINDNVLRFLNEELEKQEKRRVS</sequence>
<proteinExistence type="predicted"/>
<dbReference type="Proteomes" id="UP000191257">
    <property type="component" value="Chromosome"/>
</dbReference>
<dbReference type="RefSeq" id="WP_080622332.1">
    <property type="nucleotide sequence ID" value="NZ_CAWMZI010000001.1"/>
</dbReference>
<evidence type="ECO:0000313" key="3">
    <source>
        <dbReference type="Proteomes" id="UP000191257"/>
    </source>
</evidence>
<dbReference type="STRING" id="147645.A6J80_17300"/>
<evidence type="ECO:0000256" key="1">
    <source>
        <dbReference type="SAM" id="MobiDB-lite"/>
    </source>
</evidence>
<dbReference type="EMBL" id="CP020442">
    <property type="protein sequence ID" value="ARC37871.1"/>
    <property type="molecule type" value="Genomic_DNA"/>
</dbReference>
<name>A0A1V0GVM5_9RHOB</name>
<dbReference type="InterPro" id="IPR010781">
    <property type="entry name" value="DUF1376"/>
</dbReference>
<keyword evidence="3" id="KW-1185">Reference proteome</keyword>
<feature type="compositionally biased region" description="Basic and acidic residues" evidence="1">
    <location>
        <begin position="108"/>
        <end position="121"/>
    </location>
</feature>
<organism evidence="2 3">
    <name type="scientific">Paracoccus yeei</name>
    <dbReference type="NCBI Taxonomy" id="147645"/>
    <lineage>
        <taxon>Bacteria</taxon>
        <taxon>Pseudomonadati</taxon>
        <taxon>Pseudomonadota</taxon>
        <taxon>Alphaproteobacteria</taxon>
        <taxon>Rhodobacterales</taxon>
        <taxon>Paracoccaceae</taxon>
        <taxon>Paracoccus</taxon>
    </lineage>
</organism>
<accession>A0A1V0GVM5</accession>